<organism evidence="6 7">
    <name type="scientific">Celeribacter baekdonensis B30</name>
    <dbReference type="NCBI Taxonomy" id="1208323"/>
    <lineage>
        <taxon>Bacteria</taxon>
        <taxon>Pseudomonadati</taxon>
        <taxon>Pseudomonadota</taxon>
        <taxon>Alphaproteobacteria</taxon>
        <taxon>Rhodobacterales</taxon>
        <taxon>Roseobacteraceae</taxon>
        <taxon>Celeribacter</taxon>
    </lineage>
</organism>
<dbReference type="PANTHER" id="PTHR43875">
    <property type="entry name" value="MALTODEXTRIN IMPORT ATP-BINDING PROTEIN MSMX"/>
    <property type="match status" value="1"/>
</dbReference>
<dbReference type="GO" id="GO:0005524">
    <property type="term" value="F:ATP binding"/>
    <property type="evidence" value="ECO:0007669"/>
    <property type="project" value="UniProtKB-KW"/>
</dbReference>
<dbReference type="Pfam" id="PF00005">
    <property type="entry name" value="ABC_tran"/>
    <property type="match status" value="1"/>
</dbReference>
<dbReference type="InterPro" id="IPR008995">
    <property type="entry name" value="Mo/tungstate-bd_C_term_dom"/>
</dbReference>
<dbReference type="Gene3D" id="2.40.50.100">
    <property type="match status" value="1"/>
</dbReference>
<dbReference type="SUPFAM" id="SSF52540">
    <property type="entry name" value="P-loop containing nucleoside triphosphate hydrolases"/>
    <property type="match status" value="1"/>
</dbReference>
<dbReference type="InterPro" id="IPR015855">
    <property type="entry name" value="ABC_transpr_MalK-like"/>
</dbReference>
<keyword evidence="7" id="KW-1185">Reference proteome</keyword>
<dbReference type="Pfam" id="PF08402">
    <property type="entry name" value="TOBE_2"/>
    <property type="match status" value="1"/>
</dbReference>
<dbReference type="InterPro" id="IPR047641">
    <property type="entry name" value="ABC_transpr_MalK/UgpC-like"/>
</dbReference>
<dbReference type="PATRIC" id="fig|1208323.3.peg.2650"/>
<dbReference type="RefSeq" id="WP_009572521.1">
    <property type="nucleotide sequence ID" value="NZ_AMRK01000007.1"/>
</dbReference>
<evidence type="ECO:0000256" key="4">
    <source>
        <dbReference type="ARBA" id="ARBA00022840"/>
    </source>
</evidence>
<dbReference type="PROSITE" id="PS50893">
    <property type="entry name" value="ABC_TRANSPORTER_2"/>
    <property type="match status" value="1"/>
</dbReference>
<dbReference type="AlphaFoldDB" id="K2JYL3"/>
<dbReference type="FunFam" id="3.40.50.300:FF:000042">
    <property type="entry name" value="Maltose/maltodextrin ABC transporter, ATP-binding protein"/>
    <property type="match status" value="1"/>
</dbReference>
<sequence>MATIQFRDIRKSFGDTDVLKGVGLDIADGEFLSLVGPSGCGKSTLLRILAGLESQTSGSVTIGGTPVDGLHAADRDLAMVFQSYALYPHLSVAENIAVPLTMRRLSSAQRLPLVGRVLPGSRTTRAAIGTTVREAAEMLDIAHLLDRKPGQLSGGQRQRVALGRALVRDPSAFLLDEPLSNLDAKMRVHMRAEIAQLNRRLGATFVYVTHDQAEAMTMSDRIAVMMEGELLQVGTPDALYDHPQDLRVAQFIGSPAINILPVDTDASGTIHLCDMATGLRANGPAIEHLGVRPEAFVPCEEGELVVGRVRLIENLGSDLFVHLDAAGVPMPVTVRLPSSARGHVKVRDVMRLTAAPERICGFDSAGKAAPVGAQNKVHDNVHDKVARHV</sequence>
<dbReference type="OrthoDB" id="9802264at2"/>
<accession>K2JYL3</accession>
<dbReference type="GO" id="GO:0016887">
    <property type="term" value="F:ATP hydrolysis activity"/>
    <property type="evidence" value="ECO:0007669"/>
    <property type="project" value="InterPro"/>
</dbReference>
<dbReference type="PROSITE" id="PS00211">
    <property type="entry name" value="ABC_TRANSPORTER_1"/>
    <property type="match status" value="1"/>
</dbReference>
<gene>
    <name evidence="6" type="ORF">B30_12814</name>
</gene>
<dbReference type="STRING" id="1208323.B30_12814"/>
<keyword evidence="3" id="KW-0547">Nucleotide-binding</keyword>
<reference evidence="6 7" key="1">
    <citation type="submission" date="2012-09" db="EMBL/GenBank/DDBJ databases">
        <title>Celeribacter baekdonensis B30 Genome Sequencing.</title>
        <authorList>
            <person name="Wang W."/>
        </authorList>
    </citation>
    <scope>NUCLEOTIDE SEQUENCE [LARGE SCALE GENOMIC DNA]</scope>
    <source>
        <strain evidence="6 7">B30</strain>
    </source>
</reference>
<dbReference type="Gene3D" id="3.40.50.300">
    <property type="entry name" value="P-loop containing nucleotide triphosphate hydrolases"/>
    <property type="match status" value="1"/>
</dbReference>
<dbReference type="GO" id="GO:0008643">
    <property type="term" value="P:carbohydrate transport"/>
    <property type="evidence" value="ECO:0007669"/>
    <property type="project" value="InterPro"/>
</dbReference>
<evidence type="ECO:0000256" key="3">
    <source>
        <dbReference type="ARBA" id="ARBA00022741"/>
    </source>
</evidence>
<evidence type="ECO:0000313" key="6">
    <source>
        <dbReference type="EMBL" id="EKE70345.1"/>
    </source>
</evidence>
<dbReference type="SUPFAM" id="SSF50331">
    <property type="entry name" value="MOP-like"/>
    <property type="match status" value="1"/>
</dbReference>
<dbReference type="Proteomes" id="UP000006762">
    <property type="component" value="Unassembled WGS sequence"/>
</dbReference>
<keyword evidence="2" id="KW-0813">Transport</keyword>
<protein>
    <submittedName>
        <fullName evidence="6">sn-glycerol-3-phosphate import ATP-binding protein UgpC</fullName>
    </submittedName>
</protein>
<evidence type="ECO:0000259" key="5">
    <source>
        <dbReference type="PROSITE" id="PS50893"/>
    </source>
</evidence>
<comment type="similarity">
    <text evidence="1">Belongs to the ABC transporter superfamily.</text>
</comment>
<dbReference type="EMBL" id="AMRK01000007">
    <property type="protein sequence ID" value="EKE70345.1"/>
    <property type="molecule type" value="Genomic_DNA"/>
</dbReference>
<feature type="domain" description="ABC transporter" evidence="5">
    <location>
        <begin position="4"/>
        <end position="252"/>
    </location>
</feature>
<proteinExistence type="inferred from homology"/>
<evidence type="ECO:0000256" key="2">
    <source>
        <dbReference type="ARBA" id="ARBA00022448"/>
    </source>
</evidence>
<dbReference type="InterPro" id="IPR027417">
    <property type="entry name" value="P-loop_NTPase"/>
</dbReference>
<evidence type="ECO:0000256" key="1">
    <source>
        <dbReference type="ARBA" id="ARBA00005417"/>
    </source>
</evidence>
<dbReference type="eggNOG" id="COG3842">
    <property type="taxonomic scope" value="Bacteria"/>
</dbReference>
<dbReference type="InterPro" id="IPR003439">
    <property type="entry name" value="ABC_transporter-like_ATP-bd"/>
</dbReference>
<dbReference type="PANTHER" id="PTHR43875:SF1">
    <property type="entry name" value="OSMOPROTECTIVE COMPOUNDS UPTAKE ATP-BINDING PROTEIN GGTA"/>
    <property type="match status" value="1"/>
</dbReference>
<dbReference type="GO" id="GO:0055052">
    <property type="term" value="C:ATP-binding cassette (ABC) transporter complex, substrate-binding subunit-containing"/>
    <property type="evidence" value="ECO:0007669"/>
    <property type="project" value="TreeGrafter"/>
</dbReference>
<dbReference type="CDD" id="cd03301">
    <property type="entry name" value="ABC_MalK_N"/>
    <property type="match status" value="1"/>
</dbReference>
<name>K2JYL3_9RHOB</name>
<evidence type="ECO:0000313" key="7">
    <source>
        <dbReference type="Proteomes" id="UP000006762"/>
    </source>
</evidence>
<dbReference type="InterPro" id="IPR017871">
    <property type="entry name" value="ABC_transporter-like_CS"/>
</dbReference>
<dbReference type="InterPro" id="IPR003593">
    <property type="entry name" value="AAA+_ATPase"/>
</dbReference>
<keyword evidence="4 6" id="KW-0067">ATP-binding</keyword>
<comment type="caution">
    <text evidence="6">The sequence shown here is derived from an EMBL/GenBank/DDBJ whole genome shotgun (WGS) entry which is preliminary data.</text>
</comment>
<dbReference type="GO" id="GO:0140359">
    <property type="term" value="F:ABC-type transporter activity"/>
    <property type="evidence" value="ECO:0007669"/>
    <property type="project" value="InterPro"/>
</dbReference>
<dbReference type="SMART" id="SM00382">
    <property type="entry name" value="AAA"/>
    <property type="match status" value="1"/>
</dbReference>
<dbReference type="InterPro" id="IPR013611">
    <property type="entry name" value="Transp-assoc_OB_typ2"/>
</dbReference>